<dbReference type="GO" id="GO:0008239">
    <property type="term" value="F:dipeptidyl-peptidase activity"/>
    <property type="evidence" value="ECO:0007669"/>
    <property type="project" value="InterPro"/>
</dbReference>
<dbReference type="InterPro" id="IPR005674">
    <property type="entry name" value="CocE/Ser_esterase"/>
</dbReference>
<proteinExistence type="predicted"/>
<dbReference type="AlphaFoldDB" id="A0A4U8W6K4"/>
<reference evidence="3 4" key="1">
    <citation type="submission" date="2019-02" db="EMBL/GenBank/DDBJ databases">
        <authorList>
            <consortium name="Pathogen Informatics"/>
        </authorList>
    </citation>
    <scope>NUCLEOTIDE SEQUENCE [LARGE SCALE GENOMIC DNA]</scope>
    <source>
        <strain evidence="3 4">3012STDY6756504</strain>
    </source>
</reference>
<sequence length="589" mass="65899">MTDTSTRFQRSEERDGMIIDWHVPITMDDGNVLRCDVFRPLDGGRYPVVLTYGPYAKGAPFQEVYPVQWEALAEEFPEVARNSSTMYQNWEVVDPELWVPDGYICVRVDSRGAGWSEGFMDVLSPRETKDLYDCIEWSARQAWSTGRIALCGISYYAINGWFVAGLQPPHLAAIVGWEGMADYYRDAAYHGGIPCAFAEMWFAAEVQPMQYGMGTRSVRHPVTGEHAAGPVTLSDPALAGNRSEPADLFAASPLDGPFYRKRSAQWDLVEVPFLSAANWGGQGLHSRGNFEAFTQARSQQKWLEVHGLEHWTHFYSDYGVALQKRFLGHFLKGEQNGWDDEPPVLLQVRHPDGSTVERREHEWPLARTRWTRLHLDASERTLSFNAPDSSAADSFDAAAGTLTFWSAPLAEETEITGPIAAKLFISSTTSDADVFTTVRVFDPAGDEVVLRGALDPNTPFAQGWLRASHRAIDKDNSLPWRPYHPHDRIDPLEPGEVYELDVEIWPSCLVIPAGYRIAVDISSRDYEYAGDHGPFAEKLPYPTNGCGPFTHPFDARPDEVRTAHVTVHTGQETGSYLLLPIIPADSCQE</sequence>
<dbReference type="NCBIfam" id="TIGR00976">
    <property type="entry name" value="CocE_NonD"/>
    <property type="match status" value="1"/>
</dbReference>
<dbReference type="SUPFAM" id="SSF49785">
    <property type="entry name" value="Galactose-binding domain-like"/>
    <property type="match status" value="1"/>
</dbReference>
<organism evidence="3 4">
    <name type="scientific">Nocardia cyriacigeorgica</name>
    <dbReference type="NCBI Taxonomy" id="135487"/>
    <lineage>
        <taxon>Bacteria</taxon>
        <taxon>Bacillati</taxon>
        <taxon>Actinomycetota</taxon>
        <taxon>Actinomycetes</taxon>
        <taxon>Mycobacteriales</taxon>
        <taxon>Nocardiaceae</taxon>
        <taxon>Nocardia</taxon>
    </lineage>
</organism>
<dbReference type="InterPro" id="IPR013736">
    <property type="entry name" value="Xaa-Pro_dipept_C"/>
</dbReference>
<dbReference type="Pfam" id="PF08530">
    <property type="entry name" value="PepX_C"/>
    <property type="match status" value="1"/>
</dbReference>
<dbReference type="Gene3D" id="2.60.120.260">
    <property type="entry name" value="Galactose-binding domain-like"/>
    <property type="match status" value="1"/>
</dbReference>
<dbReference type="SMART" id="SM00939">
    <property type="entry name" value="PepX_C"/>
    <property type="match status" value="1"/>
</dbReference>
<dbReference type="Proteomes" id="UP000290439">
    <property type="component" value="Chromosome"/>
</dbReference>
<accession>A0A4U8W6K4</accession>
<dbReference type="PANTHER" id="PTHR43056">
    <property type="entry name" value="PEPTIDASE S9 PROLYL OLIGOPEPTIDASE"/>
    <property type="match status" value="1"/>
</dbReference>
<dbReference type="Gene3D" id="3.40.50.1820">
    <property type="entry name" value="alpha/beta hydrolase"/>
    <property type="match status" value="2"/>
</dbReference>
<dbReference type="InterPro" id="IPR029058">
    <property type="entry name" value="AB_hydrolase_fold"/>
</dbReference>
<feature type="domain" description="Xaa-Pro dipeptidyl-peptidase C-terminal" evidence="2">
    <location>
        <begin position="324"/>
        <end position="578"/>
    </location>
</feature>
<dbReference type="Pfam" id="PF02129">
    <property type="entry name" value="Peptidase_S15"/>
    <property type="match status" value="1"/>
</dbReference>
<dbReference type="PANTHER" id="PTHR43056:SF10">
    <property type="entry name" value="COCE_NOND FAMILY, PUTATIVE (AFU_ORTHOLOGUE AFUA_7G00600)-RELATED"/>
    <property type="match status" value="1"/>
</dbReference>
<name>A0A4U8W6K4_9NOCA</name>
<dbReference type="EC" id="3.1.1.84" evidence="3"/>
<protein>
    <submittedName>
        <fullName evidence="3">Cocaine esterase</fullName>
        <ecNumber evidence="3">3.1.1.84</ecNumber>
    </submittedName>
</protein>
<evidence type="ECO:0000256" key="1">
    <source>
        <dbReference type="ARBA" id="ARBA00022801"/>
    </source>
</evidence>
<gene>
    <name evidence="3" type="primary">cocE_2</name>
    <name evidence="3" type="ORF">NCTC10797_00958</name>
</gene>
<dbReference type="EMBL" id="LR215973">
    <property type="protein sequence ID" value="VFA97198.1"/>
    <property type="molecule type" value="Genomic_DNA"/>
</dbReference>
<evidence type="ECO:0000313" key="4">
    <source>
        <dbReference type="Proteomes" id="UP000290439"/>
    </source>
</evidence>
<keyword evidence="1 3" id="KW-0378">Hydrolase</keyword>
<dbReference type="SUPFAM" id="SSF53474">
    <property type="entry name" value="alpha/beta-Hydrolases"/>
    <property type="match status" value="1"/>
</dbReference>
<dbReference type="InterPro" id="IPR050585">
    <property type="entry name" value="Xaa-Pro_dipeptidyl-ppase/CocE"/>
</dbReference>
<evidence type="ECO:0000259" key="2">
    <source>
        <dbReference type="SMART" id="SM00939"/>
    </source>
</evidence>
<dbReference type="RefSeq" id="WP_232052055.1">
    <property type="nucleotide sequence ID" value="NZ_LR215973.1"/>
</dbReference>
<evidence type="ECO:0000313" key="3">
    <source>
        <dbReference type="EMBL" id="VFA97198.1"/>
    </source>
</evidence>
<dbReference type="InterPro" id="IPR000383">
    <property type="entry name" value="Xaa-Pro-like_dom"/>
</dbReference>
<dbReference type="InterPro" id="IPR008979">
    <property type="entry name" value="Galactose-bd-like_sf"/>
</dbReference>